<comment type="caution">
    <text evidence="2">The sequence shown here is derived from an EMBL/GenBank/DDBJ whole genome shotgun (WGS) entry which is preliminary data.</text>
</comment>
<dbReference type="EMBL" id="BGZK01000091">
    <property type="protein sequence ID" value="GBP17867.1"/>
    <property type="molecule type" value="Genomic_DNA"/>
</dbReference>
<accession>A0A4C1TV36</accession>
<name>A0A4C1TV36_EUMVA</name>
<reference evidence="2 3" key="1">
    <citation type="journal article" date="2019" name="Commun. Biol.">
        <title>The bagworm genome reveals a unique fibroin gene that provides high tensile strength.</title>
        <authorList>
            <person name="Kono N."/>
            <person name="Nakamura H."/>
            <person name="Ohtoshi R."/>
            <person name="Tomita M."/>
            <person name="Numata K."/>
            <person name="Arakawa K."/>
        </authorList>
    </citation>
    <scope>NUCLEOTIDE SEQUENCE [LARGE SCALE GENOMIC DNA]</scope>
</reference>
<keyword evidence="3" id="KW-1185">Reference proteome</keyword>
<evidence type="ECO:0000313" key="3">
    <source>
        <dbReference type="Proteomes" id="UP000299102"/>
    </source>
</evidence>
<gene>
    <name evidence="2" type="ORF">EVAR_7860_1</name>
</gene>
<protein>
    <submittedName>
        <fullName evidence="2">Uncharacterized protein</fullName>
    </submittedName>
</protein>
<dbReference type="AlphaFoldDB" id="A0A4C1TV36"/>
<sequence length="79" mass="8752">MISKSKFDDGIPEKIKDALKYFRAAISRERNPRGPPAPRPRRALYSDTSHLSVHACTPNEIEGPSRTAAGAALRKEYDA</sequence>
<organism evidence="2 3">
    <name type="scientific">Eumeta variegata</name>
    <name type="common">Bagworm moth</name>
    <name type="synonym">Eumeta japonica</name>
    <dbReference type="NCBI Taxonomy" id="151549"/>
    <lineage>
        <taxon>Eukaryota</taxon>
        <taxon>Metazoa</taxon>
        <taxon>Ecdysozoa</taxon>
        <taxon>Arthropoda</taxon>
        <taxon>Hexapoda</taxon>
        <taxon>Insecta</taxon>
        <taxon>Pterygota</taxon>
        <taxon>Neoptera</taxon>
        <taxon>Endopterygota</taxon>
        <taxon>Lepidoptera</taxon>
        <taxon>Glossata</taxon>
        <taxon>Ditrysia</taxon>
        <taxon>Tineoidea</taxon>
        <taxon>Psychidae</taxon>
        <taxon>Oiketicinae</taxon>
        <taxon>Eumeta</taxon>
    </lineage>
</organism>
<evidence type="ECO:0000313" key="2">
    <source>
        <dbReference type="EMBL" id="GBP17867.1"/>
    </source>
</evidence>
<feature type="region of interest" description="Disordered" evidence="1">
    <location>
        <begin position="26"/>
        <end position="79"/>
    </location>
</feature>
<evidence type="ECO:0000256" key="1">
    <source>
        <dbReference type="SAM" id="MobiDB-lite"/>
    </source>
</evidence>
<proteinExistence type="predicted"/>
<dbReference type="Proteomes" id="UP000299102">
    <property type="component" value="Unassembled WGS sequence"/>
</dbReference>